<dbReference type="PANTHER" id="PTHR34720:SF9">
    <property type="entry name" value="BLR4714 PROTEIN"/>
    <property type="match status" value="1"/>
</dbReference>
<dbReference type="InterPro" id="IPR047589">
    <property type="entry name" value="DUF11_rpt"/>
</dbReference>
<evidence type="ECO:0000259" key="3">
    <source>
        <dbReference type="Pfam" id="PF01345"/>
    </source>
</evidence>
<comment type="caution">
    <text evidence="4">The sequence shown here is derived from an EMBL/GenBank/DDBJ whole genome shotgun (WGS) entry which is preliminary data.</text>
</comment>
<dbReference type="InterPro" id="IPR001434">
    <property type="entry name" value="OmcB-like_DUF11"/>
</dbReference>
<dbReference type="NCBIfam" id="TIGR01451">
    <property type="entry name" value="B_ant_repeat"/>
    <property type="match status" value="1"/>
</dbReference>
<name>A0A919W8F2_9ACTN</name>
<feature type="domain" description="DUF11" evidence="3">
    <location>
        <begin position="357"/>
        <end position="463"/>
    </location>
</feature>
<sequence>MGVRRVAAALAVAVALLLAATTFATRPAVAAITTPFTSRFDTNANGSILLRGNSNLTCTLSLACSAARNGSGGSLNNNNFAMVYTDADGSLATFNDSTATISMPSGSTVLFAGLYWGADSSLALTPGSRNQVLFRTPAGSSWTTVTASTVHALPASGVYQGFADVTALVAGAGNGAYGVANIQATLGVGYYAGWGLAIAYSNPAEDMRSLRIYDGFGSISSGTVNIPISGFETPHTGAVHAKVGAIAYEGDLGNVGDSLQVDGQALHDVTNLNPANNFFNSTVSDAGMAVTTRDPPYPNLLGVDIDQVDATGMFTNGQLSTTLTLTTVGDTYYPGVVTFSIDLYAPKITTTVTGTDVNGNDLLPGDVIEYRIAVRNDGSDTADNLLLSDAVPPHTTYVPGSLTVQGAAVTDATGDDDGWFTGGTAAWNLGSIPYLTTKYVTFRVTVDVSTPAGYAITNLVNVAYSGHTTSVSVAALGGAVATPVLQPHVDRSATLTLSPAFVQRSATPVTATYTATVTNASGSDLEPTAQAVLTLPAGVTPGSLTGGCTASGAVVTCPLGPLAAGTSASVPIPVIVDSTAADSAVAALRAAGSGNDQTAGNDTATATLAVNSPPVAVADTAGTTNGSQVTVPVLANDSDPDDATGTLTVSIVSGPANGAAVVNADMTVTYTPAGGWAGADPFVYRVTDPHGGTATATATVTTANAAPTAGDDMINTPSNSPVTLTVLDNDADPNPADTLTVVAVTQPPGNEGTVTFTPTTVTFTPTSAFAGTASFGYTIDDGHGATATADVHVDVENAAPTAADDTLSAPAGASGTSLPVLANDTDPNGNNTITVSAAGPAAHGTVTPAADKLSVLYTAVPAGFSGVDTFTYTIDDGSGGTDTATVTVTVANTAPAAADFPVTTPYRTAVTLDPVHWAIDPNPDTLQVTGVTDPAHGVVTLETTGEITYLPDVVFSGTDTFTYTIDDGNGGTDTGTVTVTVDNGVPIARADAATATGGHPVVIAVLANDDDDPNGDALTITVDVPPPNGNYSIGADRRITYTPNSGFLGTDSFHYQLDDQHGGVSGATVTITAVNTAPVARPDSVSTDTNTAVIIPALANDEDPNGDPITLDVVGGGGHGTVADNGDRTFTYTPATGFFGTDAFLYSIRDPSGLTDSAIVTVTVRNAPPVAADDTFRVRPDVSTRLDLLANDTDPNTGQHLRVASVGPVAKGTLVLGADGTVTYRAAAGQIGPDGFTYLLIDDRGSTDSADVTITIDGGPTAVDDTATTPYATPVDIRVLDNDTDPEARPLRVTAISGNTRLNPDGSVHYTPAPGFSGTDFFGYTISDPIGNTASARVSVTVANGAPRARPDQGAGLADRPVTVDVLANDDDPNLGQTLTIDSVGTPAHGTASVAGGRVRFVPAAGWTGRDVFSYRISDGHGGSATATITITISDGSPVAVADQADTPYHKPVTIGVLGNDFDPAGTLALTSVTQPASGTASLAGRSVTYAPPEGFGGIAGFSYTATDDGGHRTSAAVTVTVGAPPAVPDKSAVAKPGGSVSVPLPTTDDGGRSVTVRWVGKPAHGTAVLNPDGSVTYTPDPGFTGVDTFTYEVVDADGNVATASVIVTVTDPPAANRPPIAAADSVTMAAGESVELRPTINDTDPDGDPVTIVKLGRPAHGTVAAGPDDTVIYRSGEAGRDRFSYTIADGRGGLATATVTIEVRTLDTLPITGSDALVLARAGLIAVATGGLIYWVGLPRPKDAAAPPPTQ</sequence>
<organism evidence="4 5">
    <name type="scientific">Paractinoplanes toevensis</name>
    <dbReference type="NCBI Taxonomy" id="571911"/>
    <lineage>
        <taxon>Bacteria</taxon>
        <taxon>Bacillati</taxon>
        <taxon>Actinomycetota</taxon>
        <taxon>Actinomycetes</taxon>
        <taxon>Micromonosporales</taxon>
        <taxon>Micromonosporaceae</taxon>
        <taxon>Paractinoplanes</taxon>
    </lineage>
</organism>
<evidence type="ECO:0000313" key="5">
    <source>
        <dbReference type="Proteomes" id="UP000677082"/>
    </source>
</evidence>
<dbReference type="PANTHER" id="PTHR34720">
    <property type="entry name" value="MICROCYSTIN DEPENDENT PROTEIN"/>
    <property type="match status" value="1"/>
</dbReference>
<feature type="signal peptide" evidence="2">
    <location>
        <begin position="1"/>
        <end position="30"/>
    </location>
</feature>
<accession>A0A919W8F2</accession>
<feature type="chain" id="PRO_5037918560" description="DUF11 domain-containing protein" evidence="2">
    <location>
        <begin position="31"/>
        <end position="1752"/>
    </location>
</feature>
<gene>
    <name evidence="4" type="ORF">Ato02nite_053390</name>
</gene>
<dbReference type="Proteomes" id="UP000677082">
    <property type="component" value="Unassembled WGS sequence"/>
</dbReference>
<proteinExistence type="predicted"/>
<evidence type="ECO:0000256" key="1">
    <source>
        <dbReference type="SAM" id="MobiDB-lite"/>
    </source>
</evidence>
<dbReference type="Pfam" id="PF01345">
    <property type="entry name" value="DUF11"/>
    <property type="match status" value="2"/>
</dbReference>
<protein>
    <recommendedName>
        <fullName evidence="3">DUF11 domain-containing protein</fullName>
    </recommendedName>
</protein>
<feature type="domain" description="DUF11" evidence="3">
    <location>
        <begin position="510"/>
        <end position="608"/>
    </location>
</feature>
<keyword evidence="5" id="KW-1185">Reference proteome</keyword>
<reference evidence="4 5" key="1">
    <citation type="submission" date="2021-03" db="EMBL/GenBank/DDBJ databases">
        <title>Whole genome shotgun sequence of Actinoplanes toevensis NBRC 105298.</title>
        <authorList>
            <person name="Komaki H."/>
            <person name="Tamura T."/>
        </authorList>
    </citation>
    <scope>NUCLEOTIDE SEQUENCE [LARGE SCALE GENOMIC DNA]</scope>
    <source>
        <strain evidence="4 5">NBRC 105298</strain>
    </source>
</reference>
<dbReference type="Gene3D" id="2.60.40.2810">
    <property type="match status" value="10"/>
</dbReference>
<dbReference type="RefSeq" id="WP_213009359.1">
    <property type="nucleotide sequence ID" value="NZ_BOQN01000067.1"/>
</dbReference>
<dbReference type="NCBIfam" id="NF012211">
    <property type="entry name" value="tand_rpt_95"/>
    <property type="match status" value="12"/>
</dbReference>
<feature type="region of interest" description="Disordered" evidence="1">
    <location>
        <begin position="802"/>
        <end position="832"/>
    </location>
</feature>
<feature type="region of interest" description="Disordered" evidence="1">
    <location>
        <begin position="1533"/>
        <end position="1552"/>
    </location>
</feature>
<dbReference type="EMBL" id="BOQN01000067">
    <property type="protein sequence ID" value="GIM93546.1"/>
    <property type="molecule type" value="Genomic_DNA"/>
</dbReference>
<dbReference type="Pfam" id="PF17963">
    <property type="entry name" value="Big_9"/>
    <property type="match status" value="12"/>
</dbReference>
<evidence type="ECO:0000313" key="4">
    <source>
        <dbReference type="EMBL" id="GIM93546.1"/>
    </source>
</evidence>
<dbReference type="Gene3D" id="2.60.40.3440">
    <property type="match status" value="2"/>
</dbReference>
<evidence type="ECO:0000256" key="2">
    <source>
        <dbReference type="SAM" id="SignalP"/>
    </source>
</evidence>
<keyword evidence="2" id="KW-0732">Signal</keyword>